<dbReference type="RefSeq" id="WP_201072962.1">
    <property type="nucleotide sequence ID" value="NZ_CP067420.1"/>
</dbReference>
<evidence type="ECO:0000259" key="2">
    <source>
        <dbReference type="Pfam" id="PF07484"/>
    </source>
</evidence>
<evidence type="ECO:0000256" key="1">
    <source>
        <dbReference type="SAM" id="MobiDB-lite"/>
    </source>
</evidence>
<dbReference type="InterPro" id="IPR011083">
    <property type="entry name" value="Phage_tail_collar_dom"/>
</dbReference>
<feature type="domain" description="Phage tail collar" evidence="2">
    <location>
        <begin position="13"/>
        <end position="59"/>
    </location>
</feature>
<dbReference type="Pfam" id="PF07484">
    <property type="entry name" value="Collar"/>
    <property type="match status" value="1"/>
</dbReference>
<feature type="region of interest" description="Disordered" evidence="1">
    <location>
        <begin position="139"/>
        <end position="164"/>
    </location>
</feature>
<feature type="compositionally biased region" description="Low complexity" evidence="1">
    <location>
        <begin position="147"/>
        <end position="160"/>
    </location>
</feature>
<evidence type="ECO:0000313" key="4">
    <source>
        <dbReference type="Proteomes" id="UP000595197"/>
    </source>
</evidence>
<gene>
    <name evidence="3" type="ORF">IGS68_19930</name>
</gene>
<protein>
    <submittedName>
        <fullName evidence="3">Tail fiber protein</fullName>
    </submittedName>
</protein>
<keyword evidence="4" id="KW-1185">Reference proteome</keyword>
<dbReference type="EMBL" id="CP067420">
    <property type="protein sequence ID" value="QQP88300.1"/>
    <property type="molecule type" value="Genomic_DNA"/>
</dbReference>
<sequence>MSNTPGSVPVGAILAIYGSSSSPPVGWLWCNGATFDGNQYPQLAALLPNLTLPDLTDRTLVGAGKSYTLGQTFGSAQVTLSTDQMPSHQHYGWGAGGHDNDSQGLGFGESSTGGYYGADGHSTDNNLYASTWEGGVGTNDIAVEYPDGSTGTTSSGSSDSNPIDVRQPSYAVNFIIYAGQGS</sequence>
<dbReference type="Proteomes" id="UP000595197">
    <property type="component" value="Chromosome"/>
</dbReference>
<dbReference type="SUPFAM" id="SSF88874">
    <property type="entry name" value="Receptor-binding domain of short tail fibre protein gp12"/>
    <property type="match status" value="1"/>
</dbReference>
<evidence type="ECO:0000313" key="3">
    <source>
        <dbReference type="EMBL" id="QQP88300.1"/>
    </source>
</evidence>
<proteinExistence type="predicted"/>
<accession>A0ABX7B1U5</accession>
<name>A0ABX7B1U5_9PROT</name>
<dbReference type="InterPro" id="IPR037053">
    <property type="entry name" value="Phage_tail_collar_dom_sf"/>
</dbReference>
<dbReference type="Gene3D" id="3.90.1340.10">
    <property type="entry name" value="Phage tail collar domain"/>
    <property type="match status" value="1"/>
</dbReference>
<organism evidence="3 4">
    <name type="scientific">Skermanella cutis</name>
    <dbReference type="NCBI Taxonomy" id="2775420"/>
    <lineage>
        <taxon>Bacteria</taxon>
        <taxon>Pseudomonadati</taxon>
        <taxon>Pseudomonadota</taxon>
        <taxon>Alphaproteobacteria</taxon>
        <taxon>Rhodospirillales</taxon>
        <taxon>Azospirillaceae</taxon>
        <taxon>Skermanella</taxon>
    </lineage>
</organism>
<reference evidence="3" key="1">
    <citation type="submission" date="2021-02" db="EMBL/GenBank/DDBJ databases">
        <title>Skermanella TT6 skin isolate.</title>
        <authorList>
            <person name="Lee K."/>
            <person name="Ganzorig M."/>
        </authorList>
    </citation>
    <scope>NUCLEOTIDE SEQUENCE</scope>
    <source>
        <strain evidence="3">TT6</strain>
    </source>
</reference>